<dbReference type="EMBL" id="OX459953">
    <property type="protein sequence ID" value="CAI9158557.1"/>
    <property type="molecule type" value="Genomic_DNA"/>
</dbReference>
<proteinExistence type="predicted"/>
<reference evidence="2" key="1">
    <citation type="submission" date="2023-04" db="EMBL/GenBank/DDBJ databases">
        <authorList>
            <consortium name="ELIXIR-Norway"/>
        </authorList>
    </citation>
    <scope>NUCLEOTIDE SEQUENCE [LARGE SCALE GENOMIC DNA]</scope>
</reference>
<protein>
    <submittedName>
        <fullName evidence="2">Uncharacterized protein</fullName>
    </submittedName>
</protein>
<evidence type="ECO:0000313" key="3">
    <source>
        <dbReference type="Proteomes" id="UP001176941"/>
    </source>
</evidence>
<gene>
    <name evidence="2" type="ORF">MRATA1EN1_LOCUS7519</name>
</gene>
<sequence length="81" mass="8573">MLAATPTRRPPTRARAAGRPPPLRPPHPRPPDISTRARSPLWPMNNAGRAPARGEGASHRPCRAPPPPPGPFPGAAERGKS</sequence>
<name>A0ABN8YAH4_RANTA</name>
<accession>A0ABN8YAH4</accession>
<feature type="compositionally biased region" description="Low complexity" evidence="1">
    <location>
        <begin position="1"/>
        <end position="18"/>
    </location>
</feature>
<dbReference type="Proteomes" id="UP001176941">
    <property type="component" value="Chromosome 17"/>
</dbReference>
<evidence type="ECO:0000313" key="2">
    <source>
        <dbReference type="EMBL" id="CAI9158557.1"/>
    </source>
</evidence>
<feature type="compositionally biased region" description="Pro residues" evidence="1">
    <location>
        <begin position="63"/>
        <end position="72"/>
    </location>
</feature>
<organism evidence="2 3">
    <name type="scientific">Rangifer tarandus platyrhynchus</name>
    <name type="common">Svalbard reindeer</name>
    <dbReference type="NCBI Taxonomy" id="3082113"/>
    <lineage>
        <taxon>Eukaryota</taxon>
        <taxon>Metazoa</taxon>
        <taxon>Chordata</taxon>
        <taxon>Craniata</taxon>
        <taxon>Vertebrata</taxon>
        <taxon>Euteleostomi</taxon>
        <taxon>Mammalia</taxon>
        <taxon>Eutheria</taxon>
        <taxon>Laurasiatheria</taxon>
        <taxon>Artiodactyla</taxon>
        <taxon>Ruminantia</taxon>
        <taxon>Pecora</taxon>
        <taxon>Cervidae</taxon>
        <taxon>Odocoileinae</taxon>
        <taxon>Rangifer</taxon>
    </lineage>
</organism>
<evidence type="ECO:0000256" key="1">
    <source>
        <dbReference type="SAM" id="MobiDB-lite"/>
    </source>
</evidence>
<feature type="region of interest" description="Disordered" evidence="1">
    <location>
        <begin position="1"/>
        <end position="81"/>
    </location>
</feature>
<keyword evidence="3" id="KW-1185">Reference proteome</keyword>